<dbReference type="InterPro" id="IPR036855">
    <property type="entry name" value="Znf_CCCH_sf"/>
</dbReference>
<evidence type="ECO:0000256" key="3">
    <source>
        <dbReference type="ARBA" id="ARBA00022833"/>
    </source>
</evidence>
<dbReference type="InterPro" id="IPR041367">
    <property type="entry name" value="Znf-CCCH_4"/>
</dbReference>
<name>A0A2U1MM94_ARTAN</name>
<dbReference type="SMART" id="SM00356">
    <property type="entry name" value="ZnF_C3H1"/>
    <property type="match status" value="1"/>
</dbReference>
<dbReference type="PANTHER" id="PTHR47481:SF41">
    <property type="entry name" value="COPIA-LIKE POLYPROTEIN_RETROTRANSPOSON"/>
    <property type="match status" value="1"/>
</dbReference>
<organism evidence="7 8">
    <name type="scientific">Artemisia annua</name>
    <name type="common">Sweet wormwood</name>
    <dbReference type="NCBI Taxonomy" id="35608"/>
    <lineage>
        <taxon>Eukaryota</taxon>
        <taxon>Viridiplantae</taxon>
        <taxon>Streptophyta</taxon>
        <taxon>Embryophyta</taxon>
        <taxon>Tracheophyta</taxon>
        <taxon>Spermatophyta</taxon>
        <taxon>Magnoliopsida</taxon>
        <taxon>eudicotyledons</taxon>
        <taxon>Gunneridae</taxon>
        <taxon>Pentapetalae</taxon>
        <taxon>asterids</taxon>
        <taxon>campanulids</taxon>
        <taxon>Asterales</taxon>
        <taxon>Asteraceae</taxon>
        <taxon>Asteroideae</taxon>
        <taxon>Anthemideae</taxon>
        <taxon>Artemisiinae</taxon>
        <taxon>Artemisia</taxon>
    </lineage>
</organism>
<protein>
    <recommendedName>
        <fullName evidence="6">C3H1-type domain-containing protein</fullName>
    </recommendedName>
</protein>
<dbReference type="Pfam" id="PF14223">
    <property type="entry name" value="Retrotran_gag_2"/>
    <property type="match status" value="1"/>
</dbReference>
<evidence type="ECO:0000259" key="6">
    <source>
        <dbReference type="PROSITE" id="PS50103"/>
    </source>
</evidence>
<evidence type="ECO:0000313" key="7">
    <source>
        <dbReference type="EMBL" id="PWA62391.1"/>
    </source>
</evidence>
<feature type="domain" description="C3H1-type" evidence="6">
    <location>
        <begin position="111"/>
        <end position="138"/>
    </location>
</feature>
<evidence type="ECO:0000256" key="5">
    <source>
        <dbReference type="SAM" id="MobiDB-lite"/>
    </source>
</evidence>
<feature type="region of interest" description="Disordered" evidence="5">
    <location>
        <begin position="138"/>
        <end position="160"/>
    </location>
</feature>
<keyword evidence="3 4" id="KW-0862">Zinc</keyword>
<evidence type="ECO:0000256" key="4">
    <source>
        <dbReference type="PROSITE-ProRule" id="PRU00723"/>
    </source>
</evidence>
<evidence type="ECO:0000313" key="8">
    <source>
        <dbReference type="Proteomes" id="UP000245207"/>
    </source>
</evidence>
<evidence type="ECO:0000256" key="1">
    <source>
        <dbReference type="ARBA" id="ARBA00022723"/>
    </source>
</evidence>
<dbReference type="EMBL" id="PKPP01004881">
    <property type="protein sequence ID" value="PWA62391.1"/>
    <property type="molecule type" value="Genomic_DNA"/>
</dbReference>
<evidence type="ECO:0000256" key="2">
    <source>
        <dbReference type="ARBA" id="ARBA00022771"/>
    </source>
</evidence>
<dbReference type="PROSITE" id="PS50103">
    <property type="entry name" value="ZF_C3H1"/>
    <property type="match status" value="1"/>
</dbReference>
<keyword evidence="2 4" id="KW-0863">Zinc-finger</keyword>
<proteinExistence type="predicted"/>
<dbReference type="PANTHER" id="PTHR47481">
    <property type="match status" value="1"/>
</dbReference>
<dbReference type="Pfam" id="PF18044">
    <property type="entry name" value="zf-CCCH_4"/>
    <property type="match status" value="1"/>
</dbReference>
<dbReference type="GO" id="GO:0008270">
    <property type="term" value="F:zinc ion binding"/>
    <property type="evidence" value="ECO:0007669"/>
    <property type="project" value="UniProtKB-KW"/>
</dbReference>
<keyword evidence="8" id="KW-1185">Reference proteome</keyword>
<feature type="zinc finger region" description="C3H1-type" evidence="4">
    <location>
        <begin position="111"/>
        <end position="138"/>
    </location>
</feature>
<dbReference type="Gene3D" id="4.10.1000.10">
    <property type="entry name" value="Zinc finger, CCCH-type"/>
    <property type="match status" value="1"/>
</dbReference>
<dbReference type="AlphaFoldDB" id="A0A2U1MM94"/>
<gene>
    <name evidence="7" type="ORF">CTI12_AA359570</name>
</gene>
<dbReference type="SUPFAM" id="SSF90229">
    <property type="entry name" value="CCCH zinc finger"/>
    <property type="match status" value="1"/>
</dbReference>
<sequence>MTIGTLSVNDYFQEMKSKADRLANLGSPVSDSSLVTYAINGLRAKFPDIARIIRHRDELPTFDKVRSMVLLEESDMKYLTNALSSTHLTSDSPTVLLATNATTTKNGALQNSGVDLCHNFQCGSCTYGSRCKFLHGSHDSRPRVSQPNRDSNNHKPWFQY</sequence>
<reference evidence="7 8" key="1">
    <citation type="journal article" date="2018" name="Mol. Plant">
        <title>The genome of Artemisia annua provides insight into the evolution of Asteraceae family and artemisinin biosynthesis.</title>
        <authorList>
            <person name="Shen Q."/>
            <person name="Zhang L."/>
            <person name="Liao Z."/>
            <person name="Wang S."/>
            <person name="Yan T."/>
            <person name="Shi P."/>
            <person name="Liu M."/>
            <person name="Fu X."/>
            <person name="Pan Q."/>
            <person name="Wang Y."/>
            <person name="Lv Z."/>
            <person name="Lu X."/>
            <person name="Zhang F."/>
            <person name="Jiang W."/>
            <person name="Ma Y."/>
            <person name="Chen M."/>
            <person name="Hao X."/>
            <person name="Li L."/>
            <person name="Tang Y."/>
            <person name="Lv G."/>
            <person name="Zhou Y."/>
            <person name="Sun X."/>
            <person name="Brodelius P.E."/>
            <person name="Rose J.K.C."/>
            <person name="Tang K."/>
        </authorList>
    </citation>
    <scope>NUCLEOTIDE SEQUENCE [LARGE SCALE GENOMIC DNA]</scope>
    <source>
        <strain evidence="8">cv. Huhao1</strain>
        <tissue evidence="7">Leaf</tissue>
    </source>
</reference>
<keyword evidence="1 4" id="KW-0479">Metal-binding</keyword>
<accession>A0A2U1MM94</accession>
<dbReference type="InterPro" id="IPR000571">
    <property type="entry name" value="Znf_CCCH"/>
</dbReference>
<dbReference type="OrthoDB" id="1912561at2759"/>
<dbReference type="Proteomes" id="UP000245207">
    <property type="component" value="Unassembled WGS sequence"/>
</dbReference>
<comment type="caution">
    <text evidence="7">The sequence shown here is derived from an EMBL/GenBank/DDBJ whole genome shotgun (WGS) entry which is preliminary data.</text>
</comment>